<dbReference type="EC" id="4.2.3.153" evidence="2"/>
<evidence type="ECO:0000256" key="1">
    <source>
        <dbReference type="ARBA" id="ARBA00003810"/>
    </source>
</evidence>
<evidence type="ECO:0000256" key="4">
    <source>
        <dbReference type="ARBA" id="ARBA00023270"/>
    </source>
</evidence>
<comment type="caution">
    <text evidence="8">The sequence shown here is derived from an EMBL/GenBank/DDBJ whole genome shotgun (WGS) entry which is preliminary data.</text>
</comment>
<evidence type="ECO:0000313" key="8">
    <source>
        <dbReference type="EMBL" id="TWT31137.1"/>
    </source>
</evidence>
<dbReference type="AlphaFoldDB" id="A0A5C5V058"/>
<evidence type="ECO:0000256" key="7">
    <source>
        <dbReference type="PIRSR" id="PIRSR015957-1"/>
    </source>
</evidence>
<evidence type="ECO:0000256" key="6">
    <source>
        <dbReference type="ARBA" id="ARBA00047628"/>
    </source>
</evidence>
<accession>A0A5C5V058</accession>
<dbReference type="InterPro" id="IPR007565">
    <property type="entry name" value="4HFCP_synth"/>
</dbReference>
<evidence type="ECO:0000256" key="5">
    <source>
        <dbReference type="ARBA" id="ARBA00032523"/>
    </source>
</evidence>
<keyword evidence="3" id="KW-0456">Lyase</keyword>
<dbReference type="RefSeq" id="WP_197531666.1">
    <property type="nucleotide sequence ID" value="NZ_SIHJ01000004.1"/>
</dbReference>
<name>A0A5C5V058_9BACT</name>
<dbReference type="Proteomes" id="UP000316714">
    <property type="component" value="Unassembled WGS sequence"/>
</dbReference>
<feature type="active site" description="Schiff-base intermediate with substrate" evidence="7">
    <location>
        <position position="37"/>
    </location>
</feature>
<comment type="catalytic activity">
    <reaction evidence="6">
        <text>2 D-glyceraldehyde 3-phosphate = 4-(hydroxymethyl)-2-furancarboxaldehyde phosphate + phosphate + 2 H2O</text>
        <dbReference type="Rhea" id="RHEA:43536"/>
        <dbReference type="ChEBI" id="CHEBI:15377"/>
        <dbReference type="ChEBI" id="CHEBI:43474"/>
        <dbReference type="ChEBI" id="CHEBI:59776"/>
        <dbReference type="ChEBI" id="CHEBI:83407"/>
        <dbReference type="EC" id="4.2.3.153"/>
    </reaction>
</comment>
<dbReference type="PIRSF" id="PIRSF015957">
    <property type="entry name" value="UCP015957"/>
    <property type="match status" value="1"/>
</dbReference>
<evidence type="ECO:0000313" key="9">
    <source>
        <dbReference type="Proteomes" id="UP000316714"/>
    </source>
</evidence>
<gene>
    <name evidence="8" type="ORF">KOR34_45120</name>
</gene>
<keyword evidence="4" id="KW-0704">Schiff base</keyword>
<dbReference type="Pfam" id="PF04476">
    <property type="entry name" value="4HFCP_synth"/>
    <property type="match status" value="1"/>
</dbReference>
<organism evidence="8 9">
    <name type="scientific">Posidoniimonas corsicana</name>
    <dbReference type="NCBI Taxonomy" id="1938618"/>
    <lineage>
        <taxon>Bacteria</taxon>
        <taxon>Pseudomonadati</taxon>
        <taxon>Planctomycetota</taxon>
        <taxon>Planctomycetia</taxon>
        <taxon>Pirellulales</taxon>
        <taxon>Lacipirellulaceae</taxon>
        <taxon>Posidoniimonas</taxon>
    </lineage>
</organism>
<reference evidence="8 9" key="1">
    <citation type="submission" date="2019-02" db="EMBL/GenBank/DDBJ databases">
        <title>Deep-cultivation of Planctomycetes and their phenomic and genomic characterization uncovers novel biology.</title>
        <authorList>
            <person name="Wiegand S."/>
            <person name="Jogler M."/>
            <person name="Boedeker C."/>
            <person name="Pinto D."/>
            <person name="Vollmers J."/>
            <person name="Rivas-Marin E."/>
            <person name="Kohn T."/>
            <person name="Peeters S.H."/>
            <person name="Heuer A."/>
            <person name="Rast P."/>
            <person name="Oberbeckmann S."/>
            <person name="Bunk B."/>
            <person name="Jeske O."/>
            <person name="Meyerdierks A."/>
            <person name="Storesund J.E."/>
            <person name="Kallscheuer N."/>
            <person name="Luecker S."/>
            <person name="Lage O.M."/>
            <person name="Pohl T."/>
            <person name="Merkel B.J."/>
            <person name="Hornburger P."/>
            <person name="Mueller R.-W."/>
            <person name="Bruemmer F."/>
            <person name="Labrenz M."/>
            <person name="Spormann A.M."/>
            <person name="Op Den Camp H."/>
            <person name="Overmann J."/>
            <person name="Amann R."/>
            <person name="Jetten M.S.M."/>
            <person name="Mascher T."/>
            <person name="Medema M.H."/>
            <person name="Devos D.P."/>
            <person name="Kaster A.-K."/>
            <person name="Ovreas L."/>
            <person name="Rohde M."/>
            <person name="Galperin M.Y."/>
            <person name="Jogler C."/>
        </authorList>
    </citation>
    <scope>NUCLEOTIDE SEQUENCE [LARGE SCALE GENOMIC DNA]</scope>
    <source>
        <strain evidence="8 9">KOR34</strain>
    </source>
</reference>
<comment type="function">
    <text evidence="1">Catalyzes the formation of 4-(hydroxymethyl)-2-furancarboxaldehyde phosphate (4-HFC-P) from two molecules of glyceraldehyde-3-P (GA-3-P).</text>
</comment>
<proteinExistence type="predicted"/>
<protein>
    <recommendedName>
        <fullName evidence="2">(5-formylfuran-3-yl)methyl phosphate synthase</fullName>
        <ecNumber evidence="2">4.2.3.153</ecNumber>
    </recommendedName>
    <alternativeName>
        <fullName evidence="5">4-(hydroxymethyl)-2-furancarboxaldehyde-phosphate synthase</fullName>
    </alternativeName>
</protein>
<feature type="active site" description="Proton acceptor" evidence="7">
    <location>
        <position position="93"/>
    </location>
</feature>
<evidence type="ECO:0000256" key="2">
    <source>
        <dbReference type="ARBA" id="ARBA00012553"/>
    </source>
</evidence>
<dbReference type="EMBL" id="SIHJ01000004">
    <property type="protein sequence ID" value="TWT31137.1"/>
    <property type="molecule type" value="Genomic_DNA"/>
</dbReference>
<dbReference type="GO" id="GO:0016829">
    <property type="term" value="F:lyase activity"/>
    <property type="evidence" value="ECO:0007669"/>
    <property type="project" value="UniProtKB-KW"/>
</dbReference>
<keyword evidence="9" id="KW-1185">Reference proteome</keyword>
<sequence>MPLSNWRRPPLSLLVSVRSTSEAAAALAGGAEVIDVKEPARGALGRADAEVVRSIARLVGSRRPVTAAAGDLGELAPAELAAWADESTACLVKVGVNLPVTQSAVEMLTALRGALPPGIGLAPALYADADHAPPNAQLLARLQAAASARWLVVDTADKSGPALTGLWRCDQLSQLIGDAGRAGLRLVLAGGVTAQHVATLGASLPDLLGVRGAVCEGGRGGLVREELVAEFAAAAATARRSHALIGP</sequence>
<evidence type="ECO:0000256" key="3">
    <source>
        <dbReference type="ARBA" id="ARBA00023239"/>
    </source>
</evidence>